<dbReference type="Proteomes" id="UP000593571">
    <property type="component" value="Unassembled WGS sequence"/>
</dbReference>
<feature type="signal peptide" evidence="1">
    <location>
        <begin position="1"/>
        <end position="22"/>
    </location>
</feature>
<name>A0A7J8DHK8_ROUAE</name>
<dbReference type="EMBL" id="JACASE010000012">
    <property type="protein sequence ID" value="KAF6422687.1"/>
    <property type="molecule type" value="Genomic_DNA"/>
</dbReference>
<feature type="chain" id="PRO_5029491458" description="Secreted protein" evidence="1">
    <location>
        <begin position="23"/>
        <end position="125"/>
    </location>
</feature>
<comment type="caution">
    <text evidence="2">The sequence shown here is derived from an EMBL/GenBank/DDBJ whole genome shotgun (WGS) entry which is preliminary data.</text>
</comment>
<keyword evidence="3" id="KW-1185">Reference proteome</keyword>
<gene>
    <name evidence="2" type="ORF">HJG63_008527</name>
</gene>
<sequence>MWRLPGLMALSTLWNLHKSCQCNGLYISEAMSARDTPALPTQRESSLKCTSSHGPVLESVPRVCDVLFWQEGPARPLLIHQTVYMPGASNGVSLNRWPRHRGSKAQTFKDRLCWGHLKRFCSSKR</sequence>
<reference evidence="2 3" key="1">
    <citation type="journal article" date="2020" name="Nature">
        <title>Six reference-quality genomes reveal evolution of bat adaptations.</title>
        <authorList>
            <person name="Jebb D."/>
            <person name="Huang Z."/>
            <person name="Pippel M."/>
            <person name="Hughes G.M."/>
            <person name="Lavrichenko K."/>
            <person name="Devanna P."/>
            <person name="Winkler S."/>
            <person name="Jermiin L.S."/>
            <person name="Skirmuntt E.C."/>
            <person name="Katzourakis A."/>
            <person name="Burkitt-Gray L."/>
            <person name="Ray D.A."/>
            <person name="Sullivan K.A.M."/>
            <person name="Roscito J.G."/>
            <person name="Kirilenko B.M."/>
            <person name="Davalos L.M."/>
            <person name="Corthals A.P."/>
            <person name="Power M.L."/>
            <person name="Jones G."/>
            <person name="Ransome R.D."/>
            <person name="Dechmann D.K.N."/>
            <person name="Locatelli A.G."/>
            <person name="Puechmaille S.J."/>
            <person name="Fedrigo O."/>
            <person name="Jarvis E.D."/>
            <person name="Hiller M."/>
            <person name="Vernes S.C."/>
            <person name="Myers E.W."/>
            <person name="Teeling E.C."/>
        </authorList>
    </citation>
    <scope>NUCLEOTIDE SEQUENCE [LARGE SCALE GENOMIC DNA]</scope>
    <source>
        <strain evidence="2">MRouAeg1</strain>
        <tissue evidence="2">Muscle</tissue>
    </source>
</reference>
<keyword evidence="1" id="KW-0732">Signal</keyword>
<evidence type="ECO:0000313" key="3">
    <source>
        <dbReference type="Proteomes" id="UP000593571"/>
    </source>
</evidence>
<protein>
    <recommendedName>
        <fullName evidence="4">Secreted protein</fullName>
    </recommendedName>
</protein>
<organism evidence="2 3">
    <name type="scientific">Rousettus aegyptiacus</name>
    <name type="common">Egyptian fruit bat</name>
    <name type="synonym">Pteropus aegyptiacus</name>
    <dbReference type="NCBI Taxonomy" id="9407"/>
    <lineage>
        <taxon>Eukaryota</taxon>
        <taxon>Metazoa</taxon>
        <taxon>Chordata</taxon>
        <taxon>Craniata</taxon>
        <taxon>Vertebrata</taxon>
        <taxon>Euteleostomi</taxon>
        <taxon>Mammalia</taxon>
        <taxon>Eutheria</taxon>
        <taxon>Laurasiatheria</taxon>
        <taxon>Chiroptera</taxon>
        <taxon>Yinpterochiroptera</taxon>
        <taxon>Pteropodoidea</taxon>
        <taxon>Pteropodidae</taxon>
        <taxon>Rousettinae</taxon>
        <taxon>Rousettus</taxon>
    </lineage>
</organism>
<accession>A0A7J8DHK8</accession>
<dbReference type="AlphaFoldDB" id="A0A7J8DHK8"/>
<evidence type="ECO:0008006" key="4">
    <source>
        <dbReference type="Google" id="ProtNLM"/>
    </source>
</evidence>
<proteinExistence type="predicted"/>
<evidence type="ECO:0000256" key="1">
    <source>
        <dbReference type="SAM" id="SignalP"/>
    </source>
</evidence>
<evidence type="ECO:0000313" key="2">
    <source>
        <dbReference type="EMBL" id="KAF6422687.1"/>
    </source>
</evidence>